<protein>
    <recommendedName>
        <fullName evidence="3">Uroporphyrinogen-III C-methyltransferase</fullName>
        <ecNumber evidence="2">2.1.1.107</ecNumber>
    </recommendedName>
    <alternativeName>
        <fullName evidence="8">Uroporphyrinogen III methylase</fullName>
    </alternativeName>
</protein>
<feature type="domain" description="Tetrapyrrole methylase" evidence="9">
    <location>
        <begin position="6"/>
        <end position="216"/>
    </location>
</feature>
<dbReference type="GO" id="GO:0032259">
    <property type="term" value="P:methylation"/>
    <property type="evidence" value="ECO:0007669"/>
    <property type="project" value="UniProtKB-KW"/>
</dbReference>
<dbReference type="GO" id="GO:0019354">
    <property type="term" value="P:siroheme biosynthetic process"/>
    <property type="evidence" value="ECO:0007669"/>
    <property type="project" value="InterPro"/>
</dbReference>
<evidence type="ECO:0000256" key="5">
    <source>
        <dbReference type="ARBA" id="ARBA00022679"/>
    </source>
</evidence>
<dbReference type="InterPro" id="IPR035996">
    <property type="entry name" value="4pyrrol_Methylase_sf"/>
</dbReference>
<dbReference type="CDD" id="cd11642">
    <property type="entry name" value="SUMT"/>
    <property type="match status" value="1"/>
</dbReference>
<reference evidence="11 12" key="1">
    <citation type="submission" date="2018-10" db="EMBL/GenBank/DDBJ databases">
        <title>Phylogenomics of Brevibacillus.</title>
        <authorList>
            <person name="Dunlap C."/>
        </authorList>
    </citation>
    <scope>NUCLEOTIDE SEQUENCE [LARGE SCALE GENOMIC DNA]</scope>
    <source>
        <strain evidence="11 12">DSM 100115</strain>
    </source>
</reference>
<comment type="similarity">
    <text evidence="1">Belongs to the precorrin methyltransferase family.</text>
</comment>
<keyword evidence="4 11" id="KW-0489">Methyltransferase</keyword>
<keyword evidence="7" id="KW-0627">Porphyrin biosynthesis</keyword>
<dbReference type="EC" id="2.1.1.107" evidence="2"/>
<dbReference type="GO" id="GO:0004852">
    <property type="term" value="F:uroporphyrinogen-III synthase activity"/>
    <property type="evidence" value="ECO:0007669"/>
    <property type="project" value="InterPro"/>
</dbReference>
<evidence type="ECO:0000256" key="7">
    <source>
        <dbReference type="ARBA" id="ARBA00023244"/>
    </source>
</evidence>
<keyword evidence="6" id="KW-0949">S-adenosyl-L-methionine</keyword>
<dbReference type="PROSITE" id="PS00839">
    <property type="entry name" value="SUMT_1"/>
    <property type="match status" value="1"/>
</dbReference>
<evidence type="ECO:0000256" key="2">
    <source>
        <dbReference type="ARBA" id="ARBA00012162"/>
    </source>
</evidence>
<accession>A0A3M8AXH9</accession>
<dbReference type="Pfam" id="PF00590">
    <property type="entry name" value="TP_methylase"/>
    <property type="match status" value="1"/>
</dbReference>
<dbReference type="FunFam" id="3.30.950.10:FF:000001">
    <property type="entry name" value="Siroheme synthase"/>
    <property type="match status" value="1"/>
</dbReference>
<dbReference type="GO" id="GO:0004851">
    <property type="term" value="F:uroporphyrin-III C-methyltransferase activity"/>
    <property type="evidence" value="ECO:0007669"/>
    <property type="project" value="UniProtKB-EC"/>
</dbReference>
<dbReference type="NCBIfam" id="NF004790">
    <property type="entry name" value="PRK06136.1"/>
    <property type="match status" value="1"/>
</dbReference>
<dbReference type="AlphaFoldDB" id="A0A3M8AXH9"/>
<dbReference type="InterPro" id="IPR014776">
    <property type="entry name" value="4pyrrole_Mease_sub2"/>
</dbReference>
<dbReference type="InterPro" id="IPR006366">
    <property type="entry name" value="CobA/CysG_C"/>
</dbReference>
<name>A0A3M8AXH9_9BACL</name>
<sequence length="506" mass="55000">MNAGRVLFVGAGPGDPKLLTIRGKEALQKADVVVYDRLANPLLLSHVKRDARLVYCGKERDRHTLPQEEINLLLIREAKQGKTVVRLKGGDPSMFGRVGEEAQMCVEHGVPYEIVPGITSGMAAPLYAGIPLTHRDYNSSVAFVTGHLCDKNAGKGPDWTALARMETLVIYMGVKNLPHIQAQLLASGKSGETPVALVRWGTVGEQQTLVGSLATIDRDVANAGFSAPAIIIVGEVVRLREQLNWYESRPLFGQRVAIAARPGGGGDVLASRLEQLGAEVIAIPLVKRPLQAGDAVFPEELAAYGWILLDDVQQAEAFLAELGKRRFDLRRLTCRLAVRGKQAALYLESRGLYPERVFDHAATSAAMSRELARDGERILHVRANGVNVFAQGATELLHLPAGGVLEWDETHPAASWMKKLTFDWFAAADEEVLPALADFAGAGWESKPIFCADEKTRAVARQMGWRVVSTEEPASFAQGVRPQEQIASAACTLYGTPSFLCDNRLA</sequence>
<evidence type="ECO:0000256" key="3">
    <source>
        <dbReference type="ARBA" id="ARBA00018323"/>
    </source>
</evidence>
<dbReference type="OrthoDB" id="9815856at2"/>
<evidence type="ECO:0000259" key="10">
    <source>
        <dbReference type="Pfam" id="PF02602"/>
    </source>
</evidence>
<feature type="domain" description="Tetrapyrrole biosynthesis uroporphyrinogen III synthase" evidence="10">
    <location>
        <begin position="267"/>
        <end position="386"/>
    </location>
</feature>
<dbReference type="Gene3D" id="3.30.950.10">
    <property type="entry name" value="Methyltransferase, Cobalt-precorrin-4 Transmethylase, Domain 2"/>
    <property type="match status" value="1"/>
</dbReference>
<dbReference type="NCBIfam" id="TIGR01469">
    <property type="entry name" value="cobA_cysG_Cterm"/>
    <property type="match status" value="1"/>
</dbReference>
<dbReference type="InterPro" id="IPR014777">
    <property type="entry name" value="4pyrrole_Mease_sub1"/>
</dbReference>
<dbReference type="FunFam" id="3.40.1010.10:FF:000001">
    <property type="entry name" value="Siroheme synthase"/>
    <property type="match status" value="1"/>
</dbReference>
<dbReference type="InterPro" id="IPR036108">
    <property type="entry name" value="4pyrrol_syn_uPrphyn_synt_sf"/>
</dbReference>
<dbReference type="Pfam" id="PF02602">
    <property type="entry name" value="HEM4"/>
    <property type="match status" value="1"/>
</dbReference>
<evidence type="ECO:0000256" key="6">
    <source>
        <dbReference type="ARBA" id="ARBA00022691"/>
    </source>
</evidence>
<proteinExistence type="inferred from homology"/>
<evidence type="ECO:0000256" key="8">
    <source>
        <dbReference type="ARBA" id="ARBA00079776"/>
    </source>
</evidence>
<dbReference type="SUPFAM" id="SSF53790">
    <property type="entry name" value="Tetrapyrrole methylase"/>
    <property type="match status" value="1"/>
</dbReference>
<gene>
    <name evidence="11" type="primary">cobA</name>
    <name evidence="11" type="ORF">EDM57_13655</name>
</gene>
<evidence type="ECO:0000313" key="11">
    <source>
        <dbReference type="EMBL" id="RNB55906.1"/>
    </source>
</evidence>
<dbReference type="PANTHER" id="PTHR45790:SF3">
    <property type="entry name" value="S-ADENOSYL-L-METHIONINE-DEPENDENT UROPORPHYRINOGEN III METHYLTRANSFERASE, CHLOROPLASTIC"/>
    <property type="match status" value="1"/>
</dbReference>
<dbReference type="EMBL" id="RHHS01000032">
    <property type="protein sequence ID" value="RNB55906.1"/>
    <property type="molecule type" value="Genomic_DNA"/>
</dbReference>
<comment type="caution">
    <text evidence="11">The sequence shown here is derived from an EMBL/GenBank/DDBJ whole genome shotgun (WGS) entry which is preliminary data.</text>
</comment>
<keyword evidence="12" id="KW-1185">Reference proteome</keyword>
<dbReference type="InterPro" id="IPR050161">
    <property type="entry name" value="Siro_Cobalamin_biosynth"/>
</dbReference>
<organism evidence="11 12">
    <name type="scientific">Brevibacillus gelatini</name>
    <dbReference type="NCBI Taxonomy" id="1655277"/>
    <lineage>
        <taxon>Bacteria</taxon>
        <taxon>Bacillati</taxon>
        <taxon>Bacillota</taxon>
        <taxon>Bacilli</taxon>
        <taxon>Bacillales</taxon>
        <taxon>Paenibacillaceae</taxon>
        <taxon>Brevibacillus</taxon>
    </lineage>
</organism>
<dbReference type="Gene3D" id="3.40.50.10090">
    <property type="match status" value="1"/>
</dbReference>
<dbReference type="Gene3D" id="3.40.1010.10">
    <property type="entry name" value="Cobalt-precorrin-4 Transmethylase, Domain 1"/>
    <property type="match status" value="1"/>
</dbReference>
<dbReference type="InterPro" id="IPR000878">
    <property type="entry name" value="4pyrrol_Mease"/>
</dbReference>
<evidence type="ECO:0000256" key="1">
    <source>
        <dbReference type="ARBA" id="ARBA00005879"/>
    </source>
</evidence>
<dbReference type="PANTHER" id="PTHR45790">
    <property type="entry name" value="SIROHEME SYNTHASE-RELATED"/>
    <property type="match status" value="1"/>
</dbReference>
<evidence type="ECO:0000256" key="4">
    <source>
        <dbReference type="ARBA" id="ARBA00022603"/>
    </source>
</evidence>
<dbReference type="Proteomes" id="UP000268829">
    <property type="component" value="Unassembled WGS sequence"/>
</dbReference>
<dbReference type="SUPFAM" id="SSF69618">
    <property type="entry name" value="HemD-like"/>
    <property type="match status" value="1"/>
</dbReference>
<evidence type="ECO:0000259" key="9">
    <source>
        <dbReference type="Pfam" id="PF00590"/>
    </source>
</evidence>
<keyword evidence="5 11" id="KW-0808">Transferase</keyword>
<dbReference type="InterPro" id="IPR003754">
    <property type="entry name" value="4pyrrol_synth_uPrphyn_synth"/>
</dbReference>
<dbReference type="InterPro" id="IPR003043">
    <property type="entry name" value="Uropor_MeTrfase_CS"/>
</dbReference>
<evidence type="ECO:0000313" key="12">
    <source>
        <dbReference type="Proteomes" id="UP000268829"/>
    </source>
</evidence>